<dbReference type="GO" id="GO:0005524">
    <property type="term" value="F:ATP binding"/>
    <property type="evidence" value="ECO:0007669"/>
    <property type="project" value="UniProtKB-UniRule"/>
</dbReference>
<evidence type="ECO:0000259" key="7">
    <source>
        <dbReference type="PROSITE" id="PS50011"/>
    </source>
</evidence>
<dbReference type="Gene3D" id="2.130.10.10">
    <property type="entry name" value="YVTN repeat-like/Quinoprotein amine dehydrogenase"/>
    <property type="match status" value="1"/>
</dbReference>
<gene>
    <name evidence="8" type="ORF">FRZ00_34370</name>
</gene>
<dbReference type="PROSITE" id="PS00108">
    <property type="entry name" value="PROTEIN_KINASE_ST"/>
    <property type="match status" value="1"/>
</dbReference>
<dbReference type="SUPFAM" id="SSF56112">
    <property type="entry name" value="Protein kinase-like (PK-like)"/>
    <property type="match status" value="1"/>
</dbReference>
<dbReference type="InterPro" id="IPR017441">
    <property type="entry name" value="Protein_kinase_ATP_BS"/>
</dbReference>
<evidence type="ECO:0000256" key="3">
    <source>
        <dbReference type="ARBA" id="ARBA00022777"/>
    </source>
</evidence>
<dbReference type="PROSITE" id="PS50011">
    <property type="entry name" value="PROTEIN_KINASE_DOM"/>
    <property type="match status" value="1"/>
</dbReference>
<dbReference type="SUPFAM" id="SSF50998">
    <property type="entry name" value="Quinoprotein alcohol dehydrogenase-like"/>
    <property type="match status" value="1"/>
</dbReference>
<dbReference type="InterPro" id="IPR011047">
    <property type="entry name" value="Quinoprotein_ADH-like_sf"/>
</dbReference>
<dbReference type="Pfam" id="PF00069">
    <property type="entry name" value="Pkinase"/>
    <property type="match status" value="1"/>
</dbReference>
<dbReference type="PANTHER" id="PTHR43289:SF34">
    <property type="entry name" value="SERINE_THREONINE-PROTEIN KINASE YBDM-RELATED"/>
    <property type="match status" value="1"/>
</dbReference>
<dbReference type="SMART" id="SM00564">
    <property type="entry name" value="PQQ"/>
    <property type="match status" value="6"/>
</dbReference>
<keyword evidence="1" id="KW-0808">Transferase</keyword>
<feature type="compositionally biased region" description="Basic and acidic residues" evidence="6">
    <location>
        <begin position="339"/>
        <end position="348"/>
    </location>
</feature>
<evidence type="ECO:0000313" key="8">
    <source>
        <dbReference type="EMBL" id="KAB7832884.1"/>
    </source>
</evidence>
<protein>
    <submittedName>
        <fullName evidence="8">PQQ-binding-like beta-propeller repeat protein</fullName>
    </submittedName>
</protein>
<evidence type="ECO:0000256" key="5">
    <source>
        <dbReference type="PROSITE-ProRule" id="PRU10141"/>
    </source>
</evidence>
<dbReference type="OrthoDB" id="9762169at2"/>
<proteinExistence type="predicted"/>
<dbReference type="GO" id="GO:0004674">
    <property type="term" value="F:protein serine/threonine kinase activity"/>
    <property type="evidence" value="ECO:0007669"/>
    <property type="project" value="TreeGrafter"/>
</dbReference>
<dbReference type="EMBL" id="VOKX01000142">
    <property type="protein sequence ID" value="KAB7832884.1"/>
    <property type="molecule type" value="Genomic_DNA"/>
</dbReference>
<feature type="binding site" evidence="5">
    <location>
        <position position="43"/>
    </location>
    <ligand>
        <name>ATP</name>
        <dbReference type="ChEBI" id="CHEBI:30616"/>
    </ligand>
</feature>
<dbReference type="CDD" id="cd14014">
    <property type="entry name" value="STKc_PknB_like"/>
    <property type="match status" value="1"/>
</dbReference>
<dbReference type="Proteomes" id="UP000327000">
    <property type="component" value="Unassembled WGS sequence"/>
</dbReference>
<organism evidence="8 9">
    <name type="scientific">Streptomyces mobaraensis</name>
    <name type="common">Streptoverticillium mobaraense</name>
    <dbReference type="NCBI Taxonomy" id="35621"/>
    <lineage>
        <taxon>Bacteria</taxon>
        <taxon>Bacillati</taxon>
        <taxon>Actinomycetota</taxon>
        <taxon>Actinomycetes</taxon>
        <taxon>Kitasatosporales</taxon>
        <taxon>Streptomycetaceae</taxon>
        <taxon>Streptomyces</taxon>
    </lineage>
</organism>
<evidence type="ECO:0000256" key="2">
    <source>
        <dbReference type="ARBA" id="ARBA00022741"/>
    </source>
</evidence>
<dbReference type="Gene3D" id="3.30.200.20">
    <property type="entry name" value="Phosphorylase Kinase, domain 1"/>
    <property type="match status" value="1"/>
</dbReference>
<dbReference type="InterPro" id="IPR015943">
    <property type="entry name" value="WD40/YVTN_repeat-like_dom_sf"/>
</dbReference>
<evidence type="ECO:0000256" key="1">
    <source>
        <dbReference type="ARBA" id="ARBA00022679"/>
    </source>
</evidence>
<dbReference type="PROSITE" id="PS00107">
    <property type="entry name" value="PROTEIN_KINASE_ATP"/>
    <property type="match status" value="1"/>
</dbReference>
<keyword evidence="2 5" id="KW-0547">Nucleotide-binding</keyword>
<keyword evidence="9" id="KW-1185">Reference proteome</keyword>
<evidence type="ECO:0000256" key="6">
    <source>
        <dbReference type="SAM" id="MobiDB-lite"/>
    </source>
</evidence>
<keyword evidence="4 5" id="KW-0067">ATP-binding</keyword>
<dbReference type="Pfam" id="PF13360">
    <property type="entry name" value="PQQ_2"/>
    <property type="match status" value="2"/>
</dbReference>
<dbReference type="InterPro" id="IPR008271">
    <property type="entry name" value="Ser/Thr_kinase_AS"/>
</dbReference>
<dbReference type="Gene3D" id="1.10.510.10">
    <property type="entry name" value="Transferase(Phosphotransferase) domain 1"/>
    <property type="match status" value="1"/>
</dbReference>
<name>A0A5N5VX40_STRMB</name>
<keyword evidence="3" id="KW-0418">Kinase</keyword>
<dbReference type="InterPro" id="IPR018391">
    <property type="entry name" value="PQQ_b-propeller_rpt"/>
</dbReference>
<dbReference type="InterPro" id="IPR011009">
    <property type="entry name" value="Kinase-like_dom_sf"/>
</dbReference>
<reference evidence="8 9" key="1">
    <citation type="journal article" date="2019" name="Microb. Cell Fact.">
        <title>Exploring novel herbicidin analogues by transcriptional regulator overexpression and MS/MS molecular networking.</title>
        <authorList>
            <person name="Shi Y."/>
            <person name="Gu R."/>
            <person name="Li Y."/>
            <person name="Wang X."/>
            <person name="Ren W."/>
            <person name="Li X."/>
            <person name="Wang L."/>
            <person name="Xie Y."/>
            <person name="Hong B."/>
        </authorList>
    </citation>
    <scope>NUCLEOTIDE SEQUENCE [LARGE SCALE GENOMIC DNA]</scope>
    <source>
        <strain evidence="8 9">US-43</strain>
    </source>
</reference>
<dbReference type="PANTHER" id="PTHR43289">
    <property type="entry name" value="MITOGEN-ACTIVATED PROTEIN KINASE KINASE KINASE 20-RELATED"/>
    <property type="match status" value="1"/>
</dbReference>
<feature type="domain" description="Protein kinase" evidence="7">
    <location>
        <begin position="15"/>
        <end position="274"/>
    </location>
</feature>
<feature type="region of interest" description="Disordered" evidence="6">
    <location>
        <begin position="337"/>
        <end position="356"/>
    </location>
</feature>
<evidence type="ECO:0000256" key="4">
    <source>
        <dbReference type="ARBA" id="ARBA00022840"/>
    </source>
</evidence>
<evidence type="ECO:0000313" key="9">
    <source>
        <dbReference type="Proteomes" id="UP000327000"/>
    </source>
</evidence>
<dbReference type="RefSeq" id="WP_152266237.1">
    <property type="nucleotide sequence ID" value="NZ_VOKX01000142.1"/>
</dbReference>
<sequence>MKPLAAGDPVRLGPHRILGVLGEGGMGKVYLGRDDAGRPVAIKVLLPELAHDPGMARRFVREARAAQAVASPGVARVLGAWTDGERPWIATEFLAGPTLAETVERLGPLDETAVRALGAALARTLQDIHAAGLVHRDLKPGNIVLTSAGPRVIDFGIARPEHGLTLTATGTSPVTPGYGPPEQVLGQRVGPPGDVFALGAVLAYASTGRRAYDGADVAAVQYRVVHGAPDLSALPPALLPVVAPCFARDSAHRPAPARIAAALAPPKSARNLWRRGPLGDDIARREAEARKLVAAPVPEATGAPGRRRFLAGLAGAGTVAVTAAGGGAWWLLRGGGDGEGGRPAEKEAAPAPRPWDAKRLNAADHRDGEPPTPLWGPFTAHRLGRWLQPVRDLVLVAGKEGLRALRVTDGQVKWVVRNDHQSHSAALPNGLVATVFEDRLVAVDVGTGKPRWSAGEHVLRVLAADESAVYVATGESAETRLCAFDFSTRALLWDVRTPIPQAYGRGDSRAAAGSGRLVLFGGDEGNAVALDARTGRTVWRQPRQGIAVGLPPVFSGSTVYLGGSSLTARRAEDGKTIWSIPAKGKPFGYVGGWSTPVLDGDALYAVDEDRISRRNRHDGKADWTRPLDGLASTNSVTVQGGMVWVSESNDKGMIALDKATGAPVWTWSNGFGEWLAAGAGNRVFLLRDGQVTAMPVT</sequence>
<dbReference type="AlphaFoldDB" id="A0A5N5VX40"/>
<dbReference type="InterPro" id="IPR000719">
    <property type="entry name" value="Prot_kinase_dom"/>
</dbReference>
<accession>A0A5N5VX40</accession>
<dbReference type="InterPro" id="IPR002372">
    <property type="entry name" value="PQQ_rpt_dom"/>
</dbReference>
<dbReference type="SMART" id="SM00220">
    <property type="entry name" value="S_TKc"/>
    <property type="match status" value="1"/>
</dbReference>
<comment type="caution">
    <text evidence="8">The sequence shown here is derived from an EMBL/GenBank/DDBJ whole genome shotgun (WGS) entry which is preliminary data.</text>
</comment>